<reference evidence="2 3" key="1">
    <citation type="submission" date="2019-10" db="EMBL/GenBank/DDBJ databases">
        <title>Complete genome sequences for adaption low water activity.</title>
        <authorList>
            <person name="Zhao L."/>
            <person name="Zhong J."/>
        </authorList>
    </citation>
    <scope>NUCLEOTIDE SEQUENCE [LARGE SCALE GENOMIC DNA]</scope>
    <source>
        <strain evidence="2 3">FDU301</strain>
        <plasmid evidence="3">pfdu301a</plasmid>
    </source>
</reference>
<keyword evidence="1" id="KW-1133">Transmembrane helix</keyword>
<keyword evidence="1" id="KW-0472">Membrane</keyword>
<feature type="transmembrane region" description="Helical" evidence="1">
    <location>
        <begin position="55"/>
        <end position="77"/>
    </location>
</feature>
<gene>
    <name evidence="2" type="ORF">FDZ14_30505</name>
</gene>
<dbReference type="EMBL" id="CP045273">
    <property type="protein sequence ID" value="QJX80421.1"/>
    <property type="molecule type" value="Genomic_DNA"/>
</dbReference>
<evidence type="ECO:0000256" key="1">
    <source>
        <dbReference type="SAM" id="Phobius"/>
    </source>
</evidence>
<evidence type="ECO:0000313" key="2">
    <source>
        <dbReference type="EMBL" id="QJX80421.1"/>
    </source>
</evidence>
<geneLocation type="plasmid" evidence="3">
    <name>pfdu301a</name>
</geneLocation>
<dbReference type="RefSeq" id="WP_171778411.1">
    <property type="nucleotide sequence ID" value="NZ_CP045273.1"/>
</dbReference>
<keyword evidence="1" id="KW-0812">Transmembrane</keyword>
<accession>A0A6M6DZX5</accession>
<evidence type="ECO:0000313" key="3">
    <source>
        <dbReference type="Proteomes" id="UP000501076"/>
    </source>
</evidence>
<dbReference type="Proteomes" id="UP000501076">
    <property type="component" value="Plasmid pFDU301A"/>
</dbReference>
<keyword evidence="2" id="KW-0614">Plasmid</keyword>
<organism evidence="2 3">
    <name type="scientific">Priestia megaterium</name>
    <name type="common">Bacillus megaterium</name>
    <dbReference type="NCBI Taxonomy" id="1404"/>
    <lineage>
        <taxon>Bacteria</taxon>
        <taxon>Bacillati</taxon>
        <taxon>Bacillota</taxon>
        <taxon>Bacilli</taxon>
        <taxon>Bacillales</taxon>
        <taxon>Bacillaceae</taxon>
        <taxon>Priestia</taxon>
    </lineage>
</organism>
<sequence length="281" mass="33285">MRGFRYYGSSSLGCFGLLFFIFVLPILIATSFIWMPILEFLAKIFMFVASVGERIFGEGNAIIFLLIIGGIFVFLLIKLDHFLSIQPTEFEGVDENRMTRTQYRIKHNGLLNKIRKLYNTPSPQDKIYNEKMKLLKEKIIIADSFLRNEINIVERFEEKKENIEKWFHQYYYLKEEPKYFTKTSVTYKYISLTSKETNELVESLSLTKEHYIPGRESNFNKEAAIQFIIEQSPVVKELKEIQKNRGYMLSIDFHFINYQNTSSIVYFPISNIVKPLPFYRR</sequence>
<proteinExistence type="predicted"/>
<dbReference type="AlphaFoldDB" id="A0A6M6DZX5"/>
<name>A0A6M6DZX5_PRIMG</name>
<feature type="transmembrane region" description="Helical" evidence="1">
    <location>
        <begin position="12"/>
        <end position="35"/>
    </location>
</feature>
<protein>
    <submittedName>
        <fullName evidence="2">Uncharacterized protein</fullName>
    </submittedName>
</protein>